<dbReference type="AlphaFoldDB" id="A0A4S1CHC0"/>
<accession>A0A4S1CHC0</accession>
<dbReference type="GO" id="GO:0006935">
    <property type="term" value="P:chemotaxis"/>
    <property type="evidence" value="ECO:0007669"/>
    <property type="project" value="InterPro"/>
</dbReference>
<dbReference type="PANTHER" id="PTHR22617">
    <property type="entry name" value="CHEMOTAXIS SENSOR HISTIDINE KINASE-RELATED"/>
    <property type="match status" value="1"/>
</dbReference>
<evidence type="ECO:0000259" key="1">
    <source>
        <dbReference type="PROSITE" id="PS50851"/>
    </source>
</evidence>
<dbReference type="EMBL" id="SRSC01000002">
    <property type="protein sequence ID" value="TGU72981.1"/>
    <property type="molecule type" value="Genomic_DNA"/>
</dbReference>
<gene>
    <name evidence="2" type="ORF">E4633_10350</name>
</gene>
<dbReference type="PROSITE" id="PS50851">
    <property type="entry name" value="CHEW"/>
    <property type="match status" value="1"/>
</dbReference>
<dbReference type="SUPFAM" id="SSF50341">
    <property type="entry name" value="CheW-like"/>
    <property type="match status" value="1"/>
</dbReference>
<feature type="domain" description="CheW-like" evidence="1">
    <location>
        <begin position="1"/>
        <end position="138"/>
    </location>
</feature>
<protein>
    <submittedName>
        <fullName evidence="2">Purine-binding chemotaxis protein CheW</fullName>
    </submittedName>
</protein>
<comment type="caution">
    <text evidence="2">The sequence shown here is derived from an EMBL/GenBank/DDBJ whole genome shotgun (WGS) entry which is preliminary data.</text>
</comment>
<dbReference type="Pfam" id="PF01584">
    <property type="entry name" value="CheW"/>
    <property type="match status" value="1"/>
</dbReference>
<reference evidence="2 3" key="1">
    <citation type="submission" date="2019-04" db="EMBL/GenBank/DDBJ databases">
        <title>Geobacter oryzae sp. nov., ferric-reducing bacteria isolated from paddy soil.</title>
        <authorList>
            <person name="Xu Z."/>
            <person name="Masuda Y."/>
            <person name="Itoh H."/>
            <person name="Senoo K."/>
        </authorList>
    </citation>
    <scope>NUCLEOTIDE SEQUENCE [LARGE SCALE GENOMIC DNA]</scope>
    <source>
        <strain evidence="2 3">Red111</strain>
    </source>
</reference>
<dbReference type="Gene3D" id="2.40.50.180">
    <property type="entry name" value="CheA-289, Domain 4"/>
    <property type="match status" value="1"/>
</dbReference>
<dbReference type="InterPro" id="IPR036061">
    <property type="entry name" value="CheW-like_dom_sf"/>
</dbReference>
<dbReference type="SMART" id="SM00260">
    <property type="entry name" value="CheW"/>
    <property type="match status" value="1"/>
</dbReference>
<proteinExistence type="predicted"/>
<keyword evidence="3" id="KW-1185">Reference proteome</keyword>
<dbReference type="InterPro" id="IPR002545">
    <property type="entry name" value="CheW-lke_dom"/>
</dbReference>
<dbReference type="InterPro" id="IPR039315">
    <property type="entry name" value="CheW"/>
</dbReference>
<dbReference type="GO" id="GO:0007165">
    <property type="term" value="P:signal transduction"/>
    <property type="evidence" value="ECO:0007669"/>
    <property type="project" value="InterPro"/>
</dbReference>
<dbReference type="Proteomes" id="UP000306416">
    <property type="component" value="Unassembled WGS sequence"/>
</dbReference>
<dbReference type="PANTHER" id="PTHR22617:SF23">
    <property type="entry name" value="CHEMOTAXIS PROTEIN CHEW"/>
    <property type="match status" value="1"/>
</dbReference>
<name>A0A4S1CHC0_9BACT</name>
<evidence type="ECO:0000313" key="2">
    <source>
        <dbReference type="EMBL" id="TGU72981.1"/>
    </source>
</evidence>
<evidence type="ECO:0000313" key="3">
    <source>
        <dbReference type="Proteomes" id="UP000306416"/>
    </source>
</evidence>
<sequence length="148" mass="16070">MQLLIFTLDDQRYALRLDHVKRVVRAAALTQLPKAPDVVMGILDLHGEIVPVINLRRRFRLPERPVALSDQFVIARTGRLTLALVVDGSEGVIEPPAADILAADEVVAGAGFVAGVARTTDGLVLIHDLDALLFPHEEEQIAAALERA</sequence>
<organism evidence="2 3">
    <name type="scientific">Geomonas terrae</name>
    <dbReference type="NCBI Taxonomy" id="2562681"/>
    <lineage>
        <taxon>Bacteria</taxon>
        <taxon>Pseudomonadati</taxon>
        <taxon>Thermodesulfobacteriota</taxon>
        <taxon>Desulfuromonadia</taxon>
        <taxon>Geobacterales</taxon>
        <taxon>Geobacteraceae</taxon>
        <taxon>Geomonas</taxon>
    </lineage>
</organism>
<dbReference type="GO" id="GO:0005829">
    <property type="term" value="C:cytosol"/>
    <property type="evidence" value="ECO:0007669"/>
    <property type="project" value="TreeGrafter"/>
</dbReference>
<dbReference type="Gene3D" id="2.30.30.40">
    <property type="entry name" value="SH3 Domains"/>
    <property type="match status" value="1"/>
</dbReference>